<keyword evidence="3" id="KW-1185">Reference proteome</keyword>
<evidence type="ECO:0000313" key="2">
    <source>
        <dbReference type="EMBL" id="CEM26576.1"/>
    </source>
</evidence>
<organism evidence="2 3">
    <name type="scientific">Vitrella brassicaformis (strain CCMP3155)</name>
    <dbReference type="NCBI Taxonomy" id="1169540"/>
    <lineage>
        <taxon>Eukaryota</taxon>
        <taxon>Sar</taxon>
        <taxon>Alveolata</taxon>
        <taxon>Colpodellida</taxon>
        <taxon>Vitrellaceae</taxon>
        <taxon>Vitrella</taxon>
    </lineage>
</organism>
<reference evidence="2 3" key="1">
    <citation type="submission" date="2014-11" db="EMBL/GenBank/DDBJ databases">
        <authorList>
            <person name="Zhu J."/>
            <person name="Qi W."/>
            <person name="Song R."/>
        </authorList>
    </citation>
    <scope>NUCLEOTIDE SEQUENCE [LARGE SCALE GENOMIC DNA]</scope>
</reference>
<proteinExistence type="predicted"/>
<evidence type="ECO:0000313" key="3">
    <source>
        <dbReference type="Proteomes" id="UP000041254"/>
    </source>
</evidence>
<dbReference type="InParanoid" id="A0A0G4GC79"/>
<feature type="compositionally biased region" description="Acidic residues" evidence="1">
    <location>
        <begin position="45"/>
        <end position="54"/>
    </location>
</feature>
<name>A0A0G4GC79_VITBC</name>
<feature type="compositionally biased region" description="Basic and acidic residues" evidence="1">
    <location>
        <begin position="58"/>
        <end position="78"/>
    </location>
</feature>
<gene>
    <name evidence="2" type="ORF">Vbra_919</name>
</gene>
<accession>A0A0G4GC79</accession>
<feature type="region of interest" description="Disordered" evidence="1">
    <location>
        <begin position="1"/>
        <end position="95"/>
    </location>
</feature>
<sequence>MAHQEHDNVDHDHNNVDEHEHDGAMEDDVDAHGGGQDQHEHEMEVDACDQDQEMAEAMPHDVPRTSRDGKDVNPHGHDGASLQRHPVRRQARHDV</sequence>
<dbReference type="AlphaFoldDB" id="A0A0G4GC79"/>
<evidence type="ECO:0000256" key="1">
    <source>
        <dbReference type="SAM" id="MobiDB-lite"/>
    </source>
</evidence>
<dbReference type="Proteomes" id="UP000041254">
    <property type="component" value="Unassembled WGS sequence"/>
</dbReference>
<dbReference type="EMBL" id="CDMY01000620">
    <property type="protein sequence ID" value="CEM26576.1"/>
    <property type="molecule type" value="Genomic_DNA"/>
</dbReference>
<feature type="compositionally biased region" description="Basic and acidic residues" evidence="1">
    <location>
        <begin position="1"/>
        <end position="24"/>
    </location>
</feature>
<dbReference type="VEuPathDB" id="CryptoDB:Vbra_919"/>
<protein>
    <submittedName>
        <fullName evidence="2">Uncharacterized protein</fullName>
    </submittedName>
</protein>
<feature type="compositionally biased region" description="Basic residues" evidence="1">
    <location>
        <begin position="85"/>
        <end position="95"/>
    </location>
</feature>